<dbReference type="EMBL" id="CP001700">
    <property type="protein sequence ID" value="ACU76697.1"/>
    <property type="molecule type" value="Genomic_DNA"/>
</dbReference>
<dbReference type="UniPathway" id="UPA00034">
    <property type="reaction ID" value="UER00018"/>
</dbReference>
<dbReference type="GO" id="GO:0008839">
    <property type="term" value="F:4-hydroxy-tetrahydrodipicolinate reductase"/>
    <property type="evidence" value="ECO:0007669"/>
    <property type="project" value="UniProtKB-UniRule"/>
</dbReference>
<evidence type="ECO:0000313" key="17">
    <source>
        <dbReference type="EMBL" id="ACU76697.1"/>
    </source>
</evidence>
<evidence type="ECO:0000259" key="15">
    <source>
        <dbReference type="Pfam" id="PF01113"/>
    </source>
</evidence>
<comment type="subcellular location">
    <subcellularLocation>
        <location evidence="13">Cytoplasm</location>
    </subcellularLocation>
</comment>
<dbReference type="KEGG" id="cai:Caci_7874"/>
<comment type="catalytic activity">
    <reaction evidence="12 13">
        <text>(S)-2,3,4,5-tetrahydrodipicolinate + NAD(+) + H2O = (2S,4S)-4-hydroxy-2,3,4,5-tetrahydrodipicolinate + NADH + H(+)</text>
        <dbReference type="Rhea" id="RHEA:35323"/>
        <dbReference type="ChEBI" id="CHEBI:15377"/>
        <dbReference type="ChEBI" id="CHEBI:15378"/>
        <dbReference type="ChEBI" id="CHEBI:16845"/>
        <dbReference type="ChEBI" id="CHEBI:57540"/>
        <dbReference type="ChEBI" id="CHEBI:57945"/>
        <dbReference type="ChEBI" id="CHEBI:67139"/>
        <dbReference type="EC" id="1.17.1.8"/>
    </reaction>
</comment>
<evidence type="ECO:0000256" key="5">
    <source>
        <dbReference type="ARBA" id="ARBA00022915"/>
    </source>
</evidence>
<dbReference type="InParanoid" id="C7QFC0"/>
<keyword evidence="18" id="KW-1185">Reference proteome</keyword>
<dbReference type="OrthoDB" id="9790352at2"/>
<feature type="binding site" evidence="13">
    <location>
        <begin position="150"/>
        <end position="151"/>
    </location>
    <ligand>
        <name>(S)-2,3,4,5-tetrahydrodipicolinate</name>
        <dbReference type="ChEBI" id="CHEBI:16845"/>
    </ligand>
</feature>
<keyword evidence="7 13" id="KW-0520">NAD</keyword>
<keyword evidence="2 13" id="KW-0963">Cytoplasm</keyword>
<dbReference type="GO" id="GO:0009089">
    <property type="term" value="P:lysine biosynthetic process via diaminopimelate"/>
    <property type="evidence" value="ECO:0007669"/>
    <property type="project" value="UniProtKB-UniRule"/>
</dbReference>
<evidence type="ECO:0000256" key="10">
    <source>
        <dbReference type="ARBA" id="ARBA00038983"/>
    </source>
</evidence>
<dbReference type="Gene3D" id="3.30.360.10">
    <property type="entry name" value="Dihydrodipicolinate Reductase, domain 2"/>
    <property type="match status" value="1"/>
</dbReference>
<evidence type="ECO:0000256" key="14">
    <source>
        <dbReference type="SAM" id="MobiDB-lite"/>
    </source>
</evidence>
<feature type="binding site" evidence="13">
    <location>
        <position position="141"/>
    </location>
    <ligand>
        <name>(S)-2,3,4,5-tetrahydrodipicolinate</name>
        <dbReference type="ChEBI" id="CHEBI:16845"/>
    </ligand>
</feature>
<feature type="domain" description="Dihydrodipicolinate reductase N-terminal" evidence="15">
    <location>
        <begin position="10"/>
        <end position="113"/>
    </location>
</feature>
<keyword evidence="5 13" id="KW-0220">Diaminopimelate biosynthesis</keyword>
<reference evidence="17 18" key="1">
    <citation type="journal article" date="2009" name="Stand. Genomic Sci.">
        <title>Complete genome sequence of Catenulispora acidiphila type strain (ID 139908).</title>
        <authorList>
            <person name="Copeland A."/>
            <person name="Lapidus A."/>
            <person name="Glavina Del Rio T."/>
            <person name="Nolan M."/>
            <person name="Lucas S."/>
            <person name="Chen F."/>
            <person name="Tice H."/>
            <person name="Cheng J.F."/>
            <person name="Bruce D."/>
            <person name="Goodwin L."/>
            <person name="Pitluck S."/>
            <person name="Mikhailova N."/>
            <person name="Pati A."/>
            <person name="Ivanova N."/>
            <person name="Mavromatis K."/>
            <person name="Chen A."/>
            <person name="Palaniappan K."/>
            <person name="Chain P."/>
            <person name="Land M."/>
            <person name="Hauser L."/>
            <person name="Chang Y.J."/>
            <person name="Jeffries C.D."/>
            <person name="Chertkov O."/>
            <person name="Brettin T."/>
            <person name="Detter J.C."/>
            <person name="Han C."/>
            <person name="Ali Z."/>
            <person name="Tindall B.J."/>
            <person name="Goker M."/>
            <person name="Bristow J."/>
            <person name="Eisen J.A."/>
            <person name="Markowitz V."/>
            <person name="Hugenholtz P."/>
            <person name="Kyrpides N.C."/>
            <person name="Klenk H.P."/>
        </authorList>
    </citation>
    <scope>NUCLEOTIDE SEQUENCE [LARGE SCALE GENOMIC DNA]</scope>
    <source>
        <strain evidence="18">DSM 44928 / JCM 14897 / NBRC 102108 / NRRL B-24433 / ID139908</strain>
    </source>
</reference>
<dbReference type="InterPro" id="IPR000846">
    <property type="entry name" value="DapB_N"/>
</dbReference>
<comment type="subunit">
    <text evidence="13">Homotetramer.</text>
</comment>
<feature type="domain" description="Dihydrodipicolinate reductase C-terminal" evidence="16">
    <location>
        <begin position="116"/>
        <end position="256"/>
    </location>
</feature>
<dbReference type="PROSITE" id="PS01298">
    <property type="entry name" value="DAPB"/>
    <property type="match status" value="1"/>
</dbReference>
<dbReference type="Pfam" id="PF05173">
    <property type="entry name" value="DapB_C"/>
    <property type="match status" value="1"/>
</dbReference>
<evidence type="ECO:0000256" key="13">
    <source>
        <dbReference type="HAMAP-Rule" id="MF_00102"/>
    </source>
</evidence>
<evidence type="ECO:0000256" key="9">
    <source>
        <dbReference type="ARBA" id="ARBA00037922"/>
    </source>
</evidence>
<comment type="similarity">
    <text evidence="1 13">Belongs to the DapB family.</text>
</comment>
<dbReference type="eggNOG" id="COG0289">
    <property type="taxonomic scope" value="Bacteria"/>
</dbReference>
<evidence type="ECO:0000259" key="16">
    <source>
        <dbReference type="Pfam" id="PF05173"/>
    </source>
</evidence>
<comment type="function">
    <text evidence="13">Catalyzes the conversion of 4-hydroxy-tetrahydrodipicolinate (HTPA) to tetrahydrodipicolinate.</text>
</comment>
<dbReference type="Proteomes" id="UP000000851">
    <property type="component" value="Chromosome"/>
</dbReference>
<dbReference type="HOGENOM" id="CLU_047479_0_1_11"/>
<keyword evidence="8 13" id="KW-0457">Lysine biosynthesis</keyword>
<dbReference type="GO" id="GO:0050661">
    <property type="term" value="F:NADP binding"/>
    <property type="evidence" value="ECO:0007669"/>
    <property type="project" value="UniProtKB-UniRule"/>
</dbReference>
<evidence type="ECO:0000256" key="2">
    <source>
        <dbReference type="ARBA" id="ARBA00022490"/>
    </source>
</evidence>
<dbReference type="GO" id="GO:0016726">
    <property type="term" value="F:oxidoreductase activity, acting on CH or CH2 groups, NAD or NADP as acceptor"/>
    <property type="evidence" value="ECO:0007669"/>
    <property type="project" value="UniProtKB-UniRule"/>
</dbReference>
<dbReference type="RefSeq" id="WP_015796422.1">
    <property type="nucleotide sequence ID" value="NC_013131.1"/>
</dbReference>
<dbReference type="EC" id="1.17.1.8" evidence="10 13"/>
<organism evidence="17 18">
    <name type="scientific">Catenulispora acidiphila (strain DSM 44928 / JCM 14897 / NBRC 102108 / NRRL B-24433 / ID139908)</name>
    <dbReference type="NCBI Taxonomy" id="479433"/>
    <lineage>
        <taxon>Bacteria</taxon>
        <taxon>Bacillati</taxon>
        <taxon>Actinomycetota</taxon>
        <taxon>Actinomycetes</taxon>
        <taxon>Catenulisporales</taxon>
        <taxon>Catenulisporaceae</taxon>
        <taxon>Catenulispora</taxon>
    </lineage>
</organism>
<name>C7QFC0_CATAD</name>
<proteinExistence type="inferred from homology"/>
<dbReference type="Pfam" id="PF01113">
    <property type="entry name" value="DapB_N"/>
    <property type="match status" value="1"/>
</dbReference>
<dbReference type="InterPro" id="IPR036291">
    <property type="entry name" value="NAD(P)-bd_dom_sf"/>
</dbReference>
<evidence type="ECO:0000256" key="4">
    <source>
        <dbReference type="ARBA" id="ARBA00022857"/>
    </source>
</evidence>
<accession>C7QFC0</accession>
<dbReference type="PANTHER" id="PTHR20836">
    <property type="entry name" value="DIHYDRODIPICOLINATE REDUCTASE"/>
    <property type="match status" value="1"/>
</dbReference>
<feature type="binding site" evidence="13">
    <location>
        <begin position="110"/>
        <end position="113"/>
    </location>
    <ligand>
        <name>NAD(+)</name>
        <dbReference type="ChEBI" id="CHEBI:57540"/>
    </ligand>
</feature>
<dbReference type="NCBIfam" id="TIGR00036">
    <property type="entry name" value="dapB"/>
    <property type="match status" value="1"/>
</dbReference>
<dbReference type="GO" id="GO:0005737">
    <property type="term" value="C:cytoplasm"/>
    <property type="evidence" value="ECO:0007669"/>
    <property type="project" value="UniProtKB-SubCell"/>
</dbReference>
<dbReference type="CDD" id="cd02274">
    <property type="entry name" value="DHDPR_N"/>
    <property type="match status" value="1"/>
</dbReference>
<gene>
    <name evidence="13" type="primary">dapB</name>
    <name evidence="17" type="ordered locus">Caci_7874</name>
</gene>
<dbReference type="Gene3D" id="3.40.50.720">
    <property type="entry name" value="NAD(P)-binding Rossmann-like Domain"/>
    <property type="match status" value="1"/>
</dbReference>
<comment type="pathway">
    <text evidence="9 13">Amino-acid biosynthesis; L-lysine biosynthesis via DAP pathway; (S)-tetrahydrodipicolinate from L-aspartate: step 4/4.</text>
</comment>
<evidence type="ECO:0000313" key="18">
    <source>
        <dbReference type="Proteomes" id="UP000000851"/>
    </source>
</evidence>
<feature type="active site" description="Proton donor" evidence="13">
    <location>
        <position position="144"/>
    </location>
</feature>
<evidence type="ECO:0000256" key="1">
    <source>
        <dbReference type="ARBA" id="ARBA00006642"/>
    </source>
</evidence>
<dbReference type="GO" id="GO:0019877">
    <property type="term" value="P:diaminopimelate biosynthetic process"/>
    <property type="evidence" value="ECO:0007669"/>
    <property type="project" value="UniProtKB-UniRule"/>
</dbReference>
<evidence type="ECO:0000256" key="3">
    <source>
        <dbReference type="ARBA" id="ARBA00022605"/>
    </source>
</evidence>
<evidence type="ECO:0000256" key="12">
    <source>
        <dbReference type="ARBA" id="ARBA00049396"/>
    </source>
</evidence>
<evidence type="ECO:0000256" key="8">
    <source>
        <dbReference type="ARBA" id="ARBA00023154"/>
    </source>
</evidence>
<protein>
    <recommendedName>
        <fullName evidence="10 13">4-hydroxy-tetrahydrodipicolinate reductase</fullName>
        <shortName evidence="13">HTPA reductase</shortName>
        <ecNumber evidence="10 13">1.17.1.8</ecNumber>
    </recommendedName>
</protein>
<keyword evidence="4 13" id="KW-0521">NADP</keyword>
<evidence type="ECO:0000256" key="7">
    <source>
        <dbReference type="ARBA" id="ARBA00023027"/>
    </source>
</evidence>
<dbReference type="SUPFAM" id="SSF55347">
    <property type="entry name" value="Glyceraldehyde-3-phosphate dehydrogenase-like, C-terminal domain"/>
    <property type="match status" value="1"/>
</dbReference>
<dbReference type="STRING" id="479433.Caci_7874"/>
<comment type="catalytic activity">
    <reaction evidence="11 13">
        <text>(S)-2,3,4,5-tetrahydrodipicolinate + NADP(+) + H2O = (2S,4S)-4-hydroxy-2,3,4,5-tetrahydrodipicolinate + NADPH + H(+)</text>
        <dbReference type="Rhea" id="RHEA:35331"/>
        <dbReference type="ChEBI" id="CHEBI:15377"/>
        <dbReference type="ChEBI" id="CHEBI:15378"/>
        <dbReference type="ChEBI" id="CHEBI:16845"/>
        <dbReference type="ChEBI" id="CHEBI:57783"/>
        <dbReference type="ChEBI" id="CHEBI:58349"/>
        <dbReference type="ChEBI" id="CHEBI:67139"/>
        <dbReference type="EC" id="1.17.1.8"/>
    </reaction>
</comment>
<dbReference type="SUPFAM" id="SSF51735">
    <property type="entry name" value="NAD(P)-binding Rossmann-fold domains"/>
    <property type="match status" value="1"/>
</dbReference>
<keyword evidence="6 13" id="KW-0560">Oxidoreductase</keyword>
<feature type="region of interest" description="Disordered" evidence="14">
    <location>
        <begin position="167"/>
        <end position="188"/>
    </location>
</feature>
<evidence type="ECO:0000256" key="11">
    <source>
        <dbReference type="ARBA" id="ARBA00049080"/>
    </source>
</evidence>
<feature type="binding site" evidence="13">
    <location>
        <position position="42"/>
    </location>
    <ligand>
        <name>NAD(+)</name>
        <dbReference type="ChEBI" id="CHEBI:57540"/>
    </ligand>
</feature>
<keyword evidence="3 13" id="KW-0028">Amino-acid biosynthesis</keyword>
<evidence type="ECO:0000256" key="6">
    <source>
        <dbReference type="ARBA" id="ARBA00023002"/>
    </source>
</evidence>
<dbReference type="FunFam" id="3.30.360.10:FF:000009">
    <property type="entry name" value="4-hydroxy-tetrahydrodipicolinate reductase"/>
    <property type="match status" value="1"/>
</dbReference>
<dbReference type="InterPro" id="IPR022663">
    <property type="entry name" value="DapB_C"/>
</dbReference>
<dbReference type="GO" id="GO:0051287">
    <property type="term" value="F:NAD binding"/>
    <property type="evidence" value="ECO:0007669"/>
    <property type="project" value="UniProtKB-UniRule"/>
</dbReference>
<feature type="active site" description="Proton donor/acceptor" evidence="13">
    <location>
        <position position="140"/>
    </location>
</feature>
<dbReference type="PANTHER" id="PTHR20836:SF0">
    <property type="entry name" value="4-HYDROXY-TETRAHYDRODIPICOLINATE REDUCTASE 1, CHLOROPLASTIC-RELATED"/>
    <property type="match status" value="1"/>
</dbReference>
<dbReference type="InterPro" id="IPR023940">
    <property type="entry name" value="DHDPR_bac"/>
</dbReference>
<comment type="caution">
    <text evidence="13">Lacks conserved residue(s) required for the propagation of feature annotation.</text>
</comment>
<feature type="binding site" evidence="13">
    <location>
        <begin position="84"/>
        <end position="86"/>
    </location>
    <ligand>
        <name>NAD(+)</name>
        <dbReference type="ChEBI" id="CHEBI:57540"/>
    </ligand>
</feature>
<feature type="binding site" evidence="13">
    <location>
        <begin position="16"/>
        <end position="21"/>
    </location>
    <ligand>
        <name>NAD(+)</name>
        <dbReference type="ChEBI" id="CHEBI:57540"/>
    </ligand>
</feature>
<dbReference type="PIRSF" id="PIRSF000161">
    <property type="entry name" value="DHPR"/>
    <property type="match status" value="1"/>
</dbReference>
<dbReference type="FunCoup" id="C7QFC0">
    <property type="interactions" value="266"/>
</dbReference>
<dbReference type="HAMAP" id="MF_00102">
    <property type="entry name" value="DapB"/>
    <property type="match status" value="1"/>
</dbReference>
<sequence>MTAALGQGVVKVAVFGAAGRMGQAVCRAVLDAPGLDLVAQIDVDDDPQRAVEAGAEVAVDFTHPGATMQNIEFCARNGINVVVGTSGFDEARQDQVRALLHGTEVRVLVAPNFSIGAVLMMKFAANAAPYFESVEIIELHHPDKVDAPSGTATRTAELVAEARAAAGSAPMPDATLSPSQGGPGLDGARGAAVESIPVHSVRLRGLIAHQEVLLGTVGETLTIRHDSLDRASFMPGVVLACKKTGTLPAGLTVGLDALLDI</sequence>
<dbReference type="InterPro" id="IPR022664">
    <property type="entry name" value="DapB_N_CS"/>
</dbReference>
<comment type="caution">
    <text evidence="13">Was originally thought to be a dihydrodipicolinate reductase (DHDPR), catalyzing the conversion of dihydrodipicolinate to tetrahydrodipicolinate. However, it was shown in E.coli that the substrate of the enzymatic reaction is not dihydrodipicolinate (DHDP) but in fact (2S,4S)-4-hydroxy-2,3,4,5-tetrahydrodipicolinic acid (HTPA), the product released by the DapA-catalyzed reaction.</text>
</comment>
<dbReference type="AlphaFoldDB" id="C7QFC0"/>